<evidence type="ECO:0000313" key="3">
    <source>
        <dbReference type="Proteomes" id="UP000179807"/>
    </source>
</evidence>
<dbReference type="VEuPathDB" id="TrichDB:TRFO_41291"/>
<dbReference type="AlphaFoldDB" id="A0A1J4L583"/>
<protein>
    <submittedName>
        <fullName evidence="2">Uncharacterized protein</fullName>
    </submittedName>
</protein>
<evidence type="ECO:0000313" key="2">
    <source>
        <dbReference type="EMBL" id="OHT17094.1"/>
    </source>
</evidence>
<dbReference type="Proteomes" id="UP000179807">
    <property type="component" value="Unassembled WGS sequence"/>
</dbReference>
<sequence>MLENITELIPTIKTEFGLVYKSENPKHKNRKKKPLTVVYLAGSTEKESTFFPGNPTYANVGIVIKNAYNMAVELKRFEKQLKLPEVARIKGEIRAIKELLDKTRDEQKRRQLIEDYEKLSEQLVDLVPEDKKAIRKLKLEIKTVPTEKRKEHQEKIEKLKKSLKKNKNDQNELTLKQIERKEEKKLIKELRAAKVKVGAMGIKYGFKKAVNYLKEGFLNSVNSAFGNKEEL</sequence>
<reference evidence="2" key="1">
    <citation type="submission" date="2016-10" db="EMBL/GenBank/DDBJ databases">
        <authorList>
            <person name="Benchimol M."/>
            <person name="Almeida L.G."/>
            <person name="Vasconcelos A.T."/>
            <person name="Perreira-Neves A."/>
            <person name="Rosa I.A."/>
            <person name="Tasca T."/>
            <person name="Bogo M.R."/>
            <person name="de Souza W."/>
        </authorList>
    </citation>
    <scope>NUCLEOTIDE SEQUENCE [LARGE SCALE GENOMIC DNA]</scope>
    <source>
        <strain evidence="2">K</strain>
    </source>
</reference>
<feature type="coiled-coil region" evidence="1">
    <location>
        <begin position="149"/>
        <end position="184"/>
    </location>
</feature>
<proteinExistence type="predicted"/>
<accession>A0A1J4L583</accession>
<name>A0A1J4L583_9EUKA</name>
<dbReference type="RefSeq" id="XP_068370230.1">
    <property type="nucleotide sequence ID" value="XM_068513687.1"/>
</dbReference>
<keyword evidence="1" id="KW-0175">Coiled coil</keyword>
<comment type="caution">
    <text evidence="2">The sequence shown here is derived from an EMBL/GenBank/DDBJ whole genome shotgun (WGS) entry which is preliminary data.</text>
</comment>
<organism evidence="2 3">
    <name type="scientific">Tritrichomonas foetus</name>
    <dbReference type="NCBI Taxonomy" id="1144522"/>
    <lineage>
        <taxon>Eukaryota</taxon>
        <taxon>Metamonada</taxon>
        <taxon>Parabasalia</taxon>
        <taxon>Tritrichomonadida</taxon>
        <taxon>Tritrichomonadidae</taxon>
        <taxon>Tritrichomonas</taxon>
    </lineage>
</organism>
<keyword evidence="3" id="KW-1185">Reference proteome</keyword>
<feature type="coiled-coil region" evidence="1">
    <location>
        <begin position="86"/>
        <end position="122"/>
    </location>
</feature>
<dbReference type="EMBL" id="MLAK01000037">
    <property type="protein sequence ID" value="OHT17094.1"/>
    <property type="molecule type" value="Genomic_DNA"/>
</dbReference>
<evidence type="ECO:0000256" key="1">
    <source>
        <dbReference type="SAM" id="Coils"/>
    </source>
</evidence>
<gene>
    <name evidence="2" type="ORF">TRFO_41291</name>
</gene>
<dbReference type="GeneID" id="94848391"/>